<dbReference type="EMBL" id="LHQL01000014">
    <property type="protein sequence ID" value="OOQ48207.1"/>
    <property type="molecule type" value="Genomic_DNA"/>
</dbReference>
<dbReference type="Pfam" id="PF00724">
    <property type="entry name" value="Oxidored_FMN"/>
    <property type="match status" value="1"/>
</dbReference>
<evidence type="ECO:0000313" key="5">
    <source>
        <dbReference type="EMBL" id="QIT48571.1"/>
    </source>
</evidence>
<keyword evidence="2" id="KW-0560">Oxidoreductase</keyword>
<dbReference type="AlphaFoldDB" id="A0AAE6YFF4"/>
<accession>A0AAE6YFF4</accession>
<evidence type="ECO:0000313" key="7">
    <source>
        <dbReference type="Proteomes" id="UP000502504"/>
    </source>
</evidence>
<name>A0AAE6YFF4_STRAT</name>
<evidence type="ECO:0000313" key="4">
    <source>
        <dbReference type="EMBL" id="OOQ48207.1"/>
    </source>
</evidence>
<dbReference type="CDD" id="cd04733">
    <property type="entry name" value="OYE_like_2_FMN"/>
    <property type="match status" value="1"/>
</dbReference>
<dbReference type="InterPro" id="IPR013785">
    <property type="entry name" value="Aldolase_TIM"/>
</dbReference>
<dbReference type="Proteomes" id="UP000190306">
    <property type="component" value="Chromosome"/>
</dbReference>
<dbReference type="PANTHER" id="PTHR43656">
    <property type="entry name" value="BINDING OXIDOREDUCTASE, PUTATIVE (AFU_ORTHOLOGUE AFUA_2G08260)-RELATED"/>
    <property type="match status" value="1"/>
</dbReference>
<evidence type="ECO:0000259" key="3">
    <source>
        <dbReference type="Pfam" id="PF00724"/>
    </source>
</evidence>
<reference evidence="5 7" key="2">
    <citation type="submission" date="2020-03" db="EMBL/GenBank/DDBJ databases">
        <title>Is there a link between lipid content and antibiotic production in Streptomyces?</title>
        <authorList>
            <person name="David M."/>
            <person name="Lejeune C."/>
            <person name="Abreu S."/>
            <person name="Thibessard A."/>
            <person name="Leblond P."/>
            <person name="Chaminade P."/>
            <person name="Virolle M.-J."/>
        </authorList>
    </citation>
    <scope>NUCLEOTIDE SEQUENCE [LARGE SCALE GENOMIC DNA]</scope>
    <source>
        <strain evidence="5 7">DSM 41481</strain>
    </source>
</reference>
<protein>
    <submittedName>
        <fullName evidence="5">NADH:flavin oxidoreductase/NADH oxidase family protein</fullName>
    </submittedName>
</protein>
<evidence type="ECO:0000256" key="1">
    <source>
        <dbReference type="ARBA" id="ARBA00022630"/>
    </source>
</evidence>
<sequence>MSHDLDTPLVLPSGATLTSRIAKSALSEAIGSQDNAPTPELIRLYDRWAGSGAGLLITGNVMVDRRALGEPGNVAVEDGRHLPLLKEWAAAATAVGAQAWVQLNHPGRQAPKGLNGSHQAVAPSVTSVSGAPGVFGKPRALGREEISGIVARFAAAARTVVEAGFTGVQVHAAHGYLISQFLSPLTNRRTDEWGGTPENRRRFLIEIVRAIRAALGPGIPIGVKLNSADFQRGGMTEDESTEVVLALAAEGIDLLEISGGNYESTVFMGADAAERGEARASTKSREAYFLGYAERVRKAIDDSGTTLPLMVTGGFRTRTGMTEALESGAVDVIGLGRPLILEPDLPRRLIAGTEAALPVTIKKLRIKHLEGMGELMWYGVQLRRIGQGKDPDPERHPLRNVLHYMRTTGLIGKPARRGIA</sequence>
<proteinExistence type="predicted"/>
<gene>
    <name evidence="4" type="ORF">AFM16_37205</name>
    <name evidence="5" type="ORF">HCX60_37820</name>
</gene>
<dbReference type="Gene3D" id="3.20.20.70">
    <property type="entry name" value="Aldolase class I"/>
    <property type="match status" value="1"/>
</dbReference>
<reference evidence="4 6" key="1">
    <citation type="submission" date="2015-07" db="EMBL/GenBank/DDBJ databases">
        <title>Draft Genome Sequence of Streptomyces antibioticus, IMRU 3720 reveals insights in the evolution of actinomycin biosynthetic gene clusters in Streptomyces.</title>
        <authorList>
            <person name="Crnovcic I."/>
            <person name="Ruckert C."/>
            <person name="Kalinowksi J."/>
            <person name="Keller U."/>
        </authorList>
    </citation>
    <scope>NUCLEOTIDE SEQUENCE [LARGE SCALE GENOMIC DNA]</scope>
    <source>
        <strain evidence="4 6">DSM 41481</strain>
    </source>
</reference>
<dbReference type="GO" id="GO:0016491">
    <property type="term" value="F:oxidoreductase activity"/>
    <property type="evidence" value="ECO:0007669"/>
    <property type="project" value="UniProtKB-KW"/>
</dbReference>
<dbReference type="GO" id="GO:0010181">
    <property type="term" value="F:FMN binding"/>
    <property type="evidence" value="ECO:0007669"/>
    <property type="project" value="InterPro"/>
</dbReference>
<dbReference type="PANTHER" id="PTHR43656:SF2">
    <property type="entry name" value="BINDING OXIDOREDUCTASE, PUTATIVE (AFU_ORTHOLOGUE AFUA_2G08260)-RELATED"/>
    <property type="match status" value="1"/>
</dbReference>
<organism evidence="5 7">
    <name type="scientific">Streptomyces antibioticus</name>
    <dbReference type="NCBI Taxonomy" id="1890"/>
    <lineage>
        <taxon>Bacteria</taxon>
        <taxon>Bacillati</taxon>
        <taxon>Actinomycetota</taxon>
        <taxon>Actinomycetes</taxon>
        <taxon>Kitasatosporales</taxon>
        <taxon>Streptomycetaceae</taxon>
        <taxon>Streptomyces</taxon>
    </lineage>
</organism>
<dbReference type="InterPro" id="IPR001155">
    <property type="entry name" value="OxRdtase_FMN_N"/>
</dbReference>
<dbReference type="EMBL" id="CP050692">
    <property type="protein sequence ID" value="QIT48571.1"/>
    <property type="molecule type" value="Genomic_DNA"/>
</dbReference>
<dbReference type="InterPro" id="IPR051799">
    <property type="entry name" value="NADH_flavin_oxidoreductase"/>
</dbReference>
<dbReference type="SUPFAM" id="SSF51395">
    <property type="entry name" value="FMN-linked oxidoreductases"/>
    <property type="match status" value="1"/>
</dbReference>
<evidence type="ECO:0000256" key="2">
    <source>
        <dbReference type="ARBA" id="ARBA00023002"/>
    </source>
</evidence>
<feature type="domain" description="NADH:flavin oxidoreductase/NADH oxidase N-terminal" evidence="3">
    <location>
        <begin position="8"/>
        <end position="352"/>
    </location>
</feature>
<dbReference type="RefSeq" id="WP_078636718.1">
    <property type="nucleotide sequence ID" value="NZ_CM007717.1"/>
</dbReference>
<keyword evidence="6" id="KW-1185">Reference proteome</keyword>
<evidence type="ECO:0000313" key="6">
    <source>
        <dbReference type="Proteomes" id="UP000190306"/>
    </source>
</evidence>
<dbReference type="Proteomes" id="UP000502504">
    <property type="component" value="Chromosome"/>
</dbReference>
<keyword evidence="1" id="KW-0285">Flavoprotein</keyword>